<comment type="subcellular location">
    <subcellularLocation>
        <location evidence="1">Membrane</location>
        <topology evidence="1">Multi-pass membrane protein</topology>
    </subcellularLocation>
</comment>
<feature type="transmembrane region" description="Helical" evidence="5">
    <location>
        <begin position="38"/>
        <end position="59"/>
    </location>
</feature>
<dbReference type="PANTHER" id="PTHR42723:SF1">
    <property type="entry name" value="CHLOROPHYLL SYNTHASE, CHLOROPLASTIC"/>
    <property type="match status" value="1"/>
</dbReference>
<feature type="transmembrane region" description="Helical" evidence="5">
    <location>
        <begin position="12"/>
        <end position="32"/>
    </location>
</feature>
<dbReference type="GO" id="GO:0016765">
    <property type="term" value="F:transferase activity, transferring alkyl or aryl (other than methyl) groups"/>
    <property type="evidence" value="ECO:0007669"/>
    <property type="project" value="InterPro"/>
</dbReference>
<evidence type="ECO:0000256" key="1">
    <source>
        <dbReference type="ARBA" id="ARBA00004141"/>
    </source>
</evidence>
<evidence type="ECO:0000256" key="2">
    <source>
        <dbReference type="ARBA" id="ARBA00022692"/>
    </source>
</evidence>
<dbReference type="Proteomes" id="UP000885826">
    <property type="component" value="Unassembled WGS sequence"/>
</dbReference>
<dbReference type="PANTHER" id="PTHR42723">
    <property type="entry name" value="CHLOROPHYLL SYNTHASE"/>
    <property type="match status" value="1"/>
</dbReference>
<dbReference type="AlphaFoldDB" id="A0A9C9EN92"/>
<evidence type="ECO:0000313" key="7">
    <source>
        <dbReference type="Proteomes" id="UP000885826"/>
    </source>
</evidence>
<evidence type="ECO:0008006" key="8">
    <source>
        <dbReference type="Google" id="ProtNLM"/>
    </source>
</evidence>
<dbReference type="InterPro" id="IPR000537">
    <property type="entry name" value="UbiA_prenyltransferase"/>
</dbReference>
<dbReference type="InterPro" id="IPR050475">
    <property type="entry name" value="Prenyltransferase_related"/>
</dbReference>
<sequence length="310" mass="34828">MSKLHPFDYFFLLRPLILLPSWNFLLIGSYLARGKGGFTFEIFIGLIIYTCVMGGVYILNQIMDVKTDQINKKLFLLAEGAVSRKSAYIEMVILWCGAVFLSLRFGFLFFIFIIISILLGVLYSLPPVKLKGKPLLDTLANGIGYGMVNFAVGWLLVQPFDPAMFHRFIPYVLSISAVFINTTIVDLKGDQEAGESTTAVFLGPRAAYILSTILLCCAVIAAVKLKDPICLIPAASSLPLFIYLMVHSFFRKEIKRRLTIASFRLPGLLFTLITAFLYPPYILLLLIILVGMRLYYKKRFGIIYPTLSQG</sequence>
<dbReference type="Gene3D" id="1.10.357.140">
    <property type="entry name" value="UbiA prenyltransferase"/>
    <property type="match status" value="1"/>
</dbReference>
<keyword evidence="4 5" id="KW-0472">Membrane</keyword>
<dbReference type="GO" id="GO:0016020">
    <property type="term" value="C:membrane"/>
    <property type="evidence" value="ECO:0007669"/>
    <property type="project" value="UniProtKB-SubCell"/>
</dbReference>
<reference evidence="6" key="1">
    <citation type="journal article" date="2020" name="mSystems">
        <title>Genome- and Community-Level Interaction Insights into Carbon Utilization and Element Cycling Functions of Hydrothermarchaeota in Hydrothermal Sediment.</title>
        <authorList>
            <person name="Zhou Z."/>
            <person name="Liu Y."/>
            <person name="Xu W."/>
            <person name="Pan J."/>
            <person name="Luo Z.H."/>
            <person name="Li M."/>
        </authorList>
    </citation>
    <scope>NUCLEOTIDE SEQUENCE</scope>
    <source>
        <strain evidence="6">HyVt-388</strain>
    </source>
</reference>
<protein>
    <recommendedName>
        <fullName evidence="8">Prenyltransferase</fullName>
    </recommendedName>
</protein>
<accession>A0A9C9EN92</accession>
<keyword evidence="2 5" id="KW-0812">Transmembrane</keyword>
<gene>
    <name evidence="6" type="ORF">ENI34_08805</name>
</gene>
<feature type="transmembrane region" description="Helical" evidence="5">
    <location>
        <begin position="139"/>
        <end position="156"/>
    </location>
</feature>
<dbReference type="EMBL" id="DRIG01000092">
    <property type="protein sequence ID" value="HEC79223.1"/>
    <property type="molecule type" value="Genomic_DNA"/>
</dbReference>
<feature type="transmembrane region" description="Helical" evidence="5">
    <location>
        <begin position="168"/>
        <end position="185"/>
    </location>
</feature>
<keyword evidence="3 5" id="KW-1133">Transmembrane helix</keyword>
<evidence type="ECO:0000256" key="3">
    <source>
        <dbReference type="ARBA" id="ARBA00022989"/>
    </source>
</evidence>
<feature type="transmembrane region" description="Helical" evidence="5">
    <location>
        <begin position="270"/>
        <end position="290"/>
    </location>
</feature>
<comment type="caution">
    <text evidence="6">The sequence shown here is derived from an EMBL/GenBank/DDBJ whole genome shotgun (WGS) entry which is preliminary data.</text>
</comment>
<proteinExistence type="predicted"/>
<evidence type="ECO:0000313" key="6">
    <source>
        <dbReference type="EMBL" id="HEC79223.1"/>
    </source>
</evidence>
<dbReference type="Pfam" id="PF01040">
    <property type="entry name" value="UbiA"/>
    <property type="match status" value="1"/>
</dbReference>
<feature type="transmembrane region" description="Helical" evidence="5">
    <location>
        <begin position="230"/>
        <end position="250"/>
    </location>
</feature>
<feature type="transmembrane region" description="Helical" evidence="5">
    <location>
        <begin position="92"/>
        <end position="119"/>
    </location>
</feature>
<name>A0A9C9EN92_UNCW3</name>
<dbReference type="InterPro" id="IPR044878">
    <property type="entry name" value="UbiA_sf"/>
</dbReference>
<evidence type="ECO:0000256" key="5">
    <source>
        <dbReference type="SAM" id="Phobius"/>
    </source>
</evidence>
<feature type="transmembrane region" description="Helical" evidence="5">
    <location>
        <begin position="205"/>
        <end position="223"/>
    </location>
</feature>
<organism evidence="6 7">
    <name type="scientific">candidate division WOR-3 bacterium</name>
    <dbReference type="NCBI Taxonomy" id="2052148"/>
    <lineage>
        <taxon>Bacteria</taxon>
        <taxon>Bacteria division WOR-3</taxon>
    </lineage>
</organism>
<evidence type="ECO:0000256" key="4">
    <source>
        <dbReference type="ARBA" id="ARBA00023136"/>
    </source>
</evidence>